<comment type="caution">
    <text evidence="1">The sequence shown here is derived from an EMBL/GenBank/DDBJ whole genome shotgun (WGS) entry which is preliminary data.</text>
</comment>
<evidence type="ECO:0000313" key="2">
    <source>
        <dbReference type="Proteomes" id="UP001054837"/>
    </source>
</evidence>
<sequence>MGLALSCIRESSPLPVVEGRLLSVETHVVEGRLYLLPCRRGSFADLFEPLPVVDGVSVSATLHSSTLPLPTRGNPDWFFSILADS</sequence>
<name>A0AAV4NBU3_9ARAC</name>
<accession>A0AAV4NBU3</accession>
<protein>
    <submittedName>
        <fullName evidence="1">Uncharacterized protein</fullName>
    </submittedName>
</protein>
<evidence type="ECO:0000313" key="1">
    <source>
        <dbReference type="EMBL" id="GIX81275.1"/>
    </source>
</evidence>
<keyword evidence="2" id="KW-1185">Reference proteome</keyword>
<reference evidence="1 2" key="1">
    <citation type="submission" date="2021-06" db="EMBL/GenBank/DDBJ databases">
        <title>Caerostris darwini draft genome.</title>
        <authorList>
            <person name="Kono N."/>
            <person name="Arakawa K."/>
        </authorList>
    </citation>
    <scope>NUCLEOTIDE SEQUENCE [LARGE SCALE GENOMIC DNA]</scope>
</reference>
<dbReference type="Proteomes" id="UP001054837">
    <property type="component" value="Unassembled WGS sequence"/>
</dbReference>
<organism evidence="1 2">
    <name type="scientific">Caerostris darwini</name>
    <dbReference type="NCBI Taxonomy" id="1538125"/>
    <lineage>
        <taxon>Eukaryota</taxon>
        <taxon>Metazoa</taxon>
        <taxon>Ecdysozoa</taxon>
        <taxon>Arthropoda</taxon>
        <taxon>Chelicerata</taxon>
        <taxon>Arachnida</taxon>
        <taxon>Araneae</taxon>
        <taxon>Araneomorphae</taxon>
        <taxon>Entelegynae</taxon>
        <taxon>Araneoidea</taxon>
        <taxon>Araneidae</taxon>
        <taxon>Caerostris</taxon>
    </lineage>
</organism>
<dbReference type="EMBL" id="BPLQ01001381">
    <property type="protein sequence ID" value="GIX81275.1"/>
    <property type="molecule type" value="Genomic_DNA"/>
</dbReference>
<gene>
    <name evidence="1" type="ORF">CDAR_12751</name>
</gene>
<proteinExistence type="predicted"/>
<dbReference type="AlphaFoldDB" id="A0AAV4NBU3"/>